<protein>
    <recommendedName>
        <fullName evidence="4 10">2-dehydropantoate 2-reductase</fullName>
        <ecNumber evidence="3 10">1.1.1.169</ecNumber>
    </recommendedName>
    <alternativeName>
        <fullName evidence="8 10">Ketopantoate reductase</fullName>
    </alternativeName>
</protein>
<dbReference type="GO" id="GO:0008677">
    <property type="term" value="F:2-dehydropantoate 2-reductase activity"/>
    <property type="evidence" value="ECO:0007669"/>
    <property type="project" value="UniProtKB-EC"/>
</dbReference>
<feature type="domain" description="Ketopantoate reductase C-terminal" evidence="12">
    <location>
        <begin position="172"/>
        <end position="288"/>
    </location>
</feature>
<dbReference type="InterPro" id="IPR008927">
    <property type="entry name" value="6-PGluconate_DH-like_C_sf"/>
</dbReference>
<sequence length="291" mass="31590">MSHWHIFGAGAMGSLIAYRMQHARLPCTLLHHHEGESSRLLIDGQSSTQLPIHTLDAQAPGSIKRLLITTKAGQLLDALKLAMPYLSPNAVIACTANGLGFDEGFKALLPQQNLYRAVSTAAAYRDHRAAVHVVATGSTRMGPGKSAEDPPNWFRDSLAMLEGWCWEPCMELAIGEKFSINCVINPLTAKLKCLNGQLLLLGNTAGPELRSLCEESEPALKRLGLWRKHGDLLDAAVSVCRSTAKNQSSMLQDTLAGRPTEINYLNAELLRRAHSLGLELPLNQALVSSLS</sequence>
<dbReference type="SUPFAM" id="SSF51735">
    <property type="entry name" value="NAD(P)-binding Rossmann-fold domains"/>
    <property type="match status" value="1"/>
</dbReference>
<evidence type="ECO:0000256" key="10">
    <source>
        <dbReference type="RuleBase" id="RU362068"/>
    </source>
</evidence>
<dbReference type="SUPFAM" id="SSF48179">
    <property type="entry name" value="6-phosphogluconate dehydrogenase C-terminal domain-like"/>
    <property type="match status" value="1"/>
</dbReference>
<dbReference type="Pfam" id="PF08546">
    <property type="entry name" value="ApbA_C"/>
    <property type="match status" value="1"/>
</dbReference>
<comment type="similarity">
    <text evidence="2 10">Belongs to the ketopantoate reductase family.</text>
</comment>
<dbReference type="InterPro" id="IPR003710">
    <property type="entry name" value="ApbA"/>
</dbReference>
<evidence type="ECO:0000256" key="8">
    <source>
        <dbReference type="ARBA" id="ARBA00032024"/>
    </source>
</evidence>
<accession>A0ABZ0I6V7</accession>
<keyword evidence="5 10" id="KW-0566">Pantothenate biosynthesis</keyword>
<gene>
    <name evidence="13" type="ORF">R0135_07080</name>
</gene>
<evidence type="ECO:0000259" key="12">
    <source>
        <dbReference type="Pfam" id="PF08546"/>
    </source>
</evidence>
<comment type="catalytic activity">
    <reaction evidence="9 10">
        <text>(R)-pantoate + NADP(+) = 2-dehydropantoate + NADPH + H(+)</text>
        <dbReference type="Rhea" id="RHEA:16233"/>
        <dbReference type="ChEBI" id="CHEBI:11561"/>
        <dbReference type="ChEBI" id="CHEBI:15378"/>
        <dbReference type="ChEBI" id="CHEBI:15980"/>
        <dbReference type="ChEBI" id="CHEBI:57783"/>
        <dbReference type="ChEBI" id="CHEBI:58349"/>
        <dbReference type="EC" id="1.1.1.169"/>
    </reaction>
</comment>
<evidence type="ECO:0000256" key="6">
    <source>
        <dbReference type="ARBA" id="ARBA00022857"/>
    </source>
</evidence>
<dbReference type="Gene3D" id="3.40.50.720">
    <property type="entry name" value="NAD(P)-binding Rossmann-like Domain"/>
    <property type="match status" value="1"/>
</dbReference>
<name>A0ABZ0I6V7_9GAMM</name>
<dbReference type="EMBL" id="CP136864">
    <property type="protein sequence ID" value="WOJ94925.1"/>
    <property type="molecule type" value="Genomic_DNA"/>
</dbReference>
<dbReference type="NCBIfam" id="TIGR00745">
    <property type="entry name" value="apbA_panE"/>
    <property type="match status" value="1"/>
</dbReference>
<dbReference type="RefSeq" id="WP_407349559.1">
    <property type="nucleotide sequence ID" value="NZ_CP136864.1"/>
</dbReference>
<keyword evidence="14" id="KW-1185">Reference proteome</keyword>
<evidence type="ECO:0000256" key="4">
    <source>
        <dbReference type="ARBA" id="ARBA00019465"/>
    </source>
</evidence>
<comment type="pathway">
    <text evidence="1 10">Cofactor biosynthesis; (R)-pantothenate biosynthesis; (R)-pantoate from 3-methyl-2-oxobutanoate: step 2/2.</text>
</comment>
<keyword evidence="6 10" id="KW-0521">NADP</keyword>
<dbReference type="InterPro" id="IPR050838">
    <property type="entry name" value="Ketopantoate_reductase"/>
</dbReference>
<feature type="domain" description="Ketopantoate reductase N-terminal" evidence="11">
    <location>
        <begin position="4"/>
        <end position="144"/>
    </location>
</feature>
<reference evidence="13 14" key="1">
    <citation type="submission" date="2023-10" db="EMBL/GenBank/DDBJ databases">
        <title>Two novel species belonging to the OM43/NOR5 clade.</title>
        <authorList>
            <person name="Park M."/>
        </authorList>
    </citation>
    <scope>NUCLEOTIDE SEQUENCE [LARGE SCALE GENOMIC DNA]</scope>
    <source>
        <strain evidence="13 14">IMCC43200</strain>
    </source>
</reference>
<dbReference type="InterPro" id="IPR013332">
    <property type="entry name" value="KPR_N"/>
</dbReference>
<evidence type="ECO:0000256" key="1">
    <source>
        <dbReference type="ARBA" id="ARBA00004994"/>
    </source>
</evidence>
<dbReference type="Pfam" id="PF02558">
    <property type="entry name" value="ApbA"/>
    <property type="match status" value="1"/>
</dbReference>
<keyword evidence="7 10" id="KW-0560">Oxidoreductase</keyword>
<evidence type="ECO:0000259" key="11">
    <source>
        <dbReference type="Pfam" id="PF02558"/>
    </source>
</evidence>
<dbReference type="InterPro" id="IPR013328">
    <property type="entry name" value="6PGD_dom2"/>
</dbReference>
<evidence type="ECO:0000256" key="2">
    <source>
        <dbReference type="ARBA" id="ARBA00007870"/>
    </source>
</evidence>
<proteinExistence type="inferred from homology"/>
<evidence type="ECO:0000256" key="9">
    <source>
        <dbReference type="ARBA" id="ARBA00048793"/>
    </source>
</evidence>
<dbReference type="Proteomes" id="UP001626537">
    <property type="component" value="Chromosome"/>
</dbReference>
<evidence type="ECO:0000313" key="13">
    <source>
        <dbReference type="EMBL" id="WOJ94925.1"/>
    </source>
</evidence>
<dbReference type="EC" id="1.1.1.169" evidence="3 10"/>
<dbReference type="InterPro" id="IPR036291">
    <property type="entry name" value="NAD(P)-bd_dom_sf"/>
</dbReference>
<evidence type="ECO:0000256" key="3">
    <source>
        <dbReference type="ARBA" id="ARBA00013014"/>
    </source>
</evidence>
<evidence type="ECO:0000313" key="14">
    <source>
        <dbReference type="Proteomes" id="UP001626537"/>
    </source>
</evidence>
<evidence type="ECO:0000256" key="5">
    <source>
        <dbReference type="ARBA" id="ARBA00022655"/>
    </source>
</evidence>
<comment type="function">
    <text evidence="10">Catalyzes the NADPH-dependent reduction of ketopantoate into pantoic acid.</text>
</comment>
<dbReference type="PANTHER" id="PTHR43765">
    <property type="entry name" value="2-DEHYDROPANTOATE 2-REDUCTASE-RELATED"/>
    <property type="match status" value="1"/>
</dbReference>
<dbReference type="InterPro" id="IPR013752">
    <property type="entry name" value="KPA_reductase"/>
</dbReference>
<dbReference type="PANTHER" id="PTHR43765:SF2">
    <property type="entry name" value="2-DEHYDROPANTOATE 2-REDUCTASE"/>
    <property type="match status" value="1"/>
</dbReference>
<organism evidence="13 14">
    <name type="scientific">Congregibacter variabilis</name>
    <dbReference type="NCBI Taxonomy" id="3081200"/>
    <lineage>
        <taxon>Bacteria</taxon>
        <taxon>Pseudomonadati</taxon>
        <taxon>Pseudomonadota</taxon>
        <taxon>Gammaproteobacteria</taxon>
        <taxon>Cellvibrionales</taxon>
        <taxon>Halieaceae</taxon>
        <taxon>Congregibacter</taxon>
    </lineage>
</organism>
<evidence type="ECO:0000256" key="7">
    <source>
        <dbReference type="ARBA" id="ARBA00023002"/>
    </source>
</evidence>
<dbReference type="Gene3D" id="1.10.1040.10">
    <property type="entry name" value="N-(1-d-carboxylethyl)-l-norvaline Dehydrogenase, domain 2"/>
    <property type="match status" value="1"/>
</dbReference>